<dbReference type="KEGG" id="pbl:PAAG_04017"/>
<evidence type="ECO:0000313" key="3">
    <source>
        <dbReference type="Proteomes" id="UP000002059"/>
    </source>
</evidence>
<dbReference type="Proteomes" id="UP000002059">
    <property type="component" value="Partially assembled WGS sequence"/>
</dbReference>
<name>C1GZS3_PARBA</name>
<dbReference type="HOGENOM" id="CLU_990787_0_0_1"/>
<dbReference type="OMA" id="QYHENPR"/>
<evidence type="ECO:0000313" key="2">
    <source>
        <dbReference type="EMBL" id="EEH42096.2"/>
    </source>
</evidence>
<dbReference type="GeneID" id="9097533"/>
<reference evidence="2 3" key="1">
    <citation type="journal article" date="2011" name="PLoS Genet.">
        <title>Comparative genomic analysis of human fungal pathogens causing paracoccidioidomycosis.</title>
        <authorList>
            <person name="Desjardins C.A."/>
            <person name="Champion M.D."/>
            <person name="Holder J.W."/>
            <person name="Muszewska A."/>
            <person name="Goldberg J."/>
            <person name="Bailao A.M."/>
            <person name="Brigido M.M."/>
            <person name="Ferreira M.E."/>
            <person name="Garcia A.M."/>
            <person name="Grynberg M."/>
            <person name="Gujja S."/>
            <person name="Heiman D.I."/>
            <person name="Henn M.R."/>
            <person name="Kodira C.D."/>
            <person name="Leon-Narvaez H."/>
            <person name="Longo L.V."/>
            <person name="Ma L.J."/>
            <person name="Malavazi I."/>
            <person name="Matsuo A.L."/>
            <person name="Morais F.V."/>
            <person name="Pereira M."/>
            <person name="Rodriguez-Brito S."/>
            <person name="Sakthikumar S."/>
            <person name="Salem-Izacc S.M."/>
            <person name="Sykes S.M."/>
            <person name="Teixeira M.M."/>
            <person name="Vallejo M.C."/>
            <person name="Walter M.E."/>
            <person name="Yandava C."/>
            <person name="Young S."/>
            <person name="Zeng Q."/>
            <person name="Zucker J."/>
            <person name="Felipe M.S."/>
            <person name="Goldman G.H."/>
            <person name="Haas B.J."/>
            <person name="McEwen J.G."/>
            <person name="Nino-Vega G."/>
            <person name="Puccia R."/>
            <person name="San-Blas G."/>
            <person name="Soares C.M."/>
            <person name="Birren B.W."/>
            <person name="Cuomo C.A."/>
        </authorList>
    </citation>
    <scope>NUCLEOTIDE SEQUENCE [LARGE SCALE GENOMIC DNA]</scope>
    <source>
        <strain evidence="3">ATCC MYA-826 / Pb01</strain>
    </source>
</reference>
<protein>
    <submittedName>
        <fullName evidence="2">Uncharacterized protein</fullName>
    </submittedName>
</protein>
<dbReference type="VEuPathDB" id="FungiDB:PAAG_04017"/>
<organism evidence="2 3">
    <name type="scientific">Paracoccidioides lutzii (strain ATCC MYA-826 / Pb01)</name>
    <name type="common">Paracoccidioides brasiliensis</name>
    <dbReference type="NCBI Taxonomy" id="502779"/>
    <lineage>
        <taxon>Eukaryota</taxon>
        <taxon>Fungi</taxon>
        <taxon>Dikarya</taxon>
        <taxon>Ascomycota</taxon>
        <taxon>Pezizomycotina</taxon>
        <taxon>Eurotiomycetes</taxon>
        <taxon>Eurotiomycetidae</taxon>
        <taxon>Onygenales</taxon>
        <taxon>Ajellomycetaceae</taxon>
        <taxon>Paracoccidioides</taxon>
    </lineage>
</organism>
<dbReference type="AlphaFoldDB" id="C1GZS3"/>
<gene>
    <name evidence="2" type="ORF">PAAG_04017</name>
</gene>
<dbReference type="EMBL" id="KN294000">
    <property type="protein sequence ID" value="EEH42096.2"/>
    <property type="molecule type" value="Genomic_DNA"/>
</dbReference>
<accession>C1GZS3</accession>
<keyword evidence="3" id="KW-1185">Reference proteome</keyword>
<dbReference type="OrthoDB" id="4177918at2759"/>
<feature type="region of interest" description="Disordered" evidence="1">
    <location>
        <begin position="80"/>
        <end position="106"/>
    </location>
</feature>
<proteinExistence type="predicted"/>
<dbReference type="RefSeq" id="XP_015702224.1">
    <property type="nucleotide sequence ID" value="XM_015845135.1"/>
</dbReference>
<sequence length="281" mass="32661">MVSQADTDNYIEYYTNLRMIENKLLQVKAIQNCGQRFSSTALRTTTASADAMDWQPSTTYLASHYREAFQNLWDHRCTSAQEAPKDPQENRIEGTHSEQGKEELSPKITDKSLSAQEFPFSKHGLCPFLFSHGYNLEVLDILEQTQYHENPRSPIQVADSIVHKLREAREWAEAFNVGDKFWLILENIQTDRPSASRDVRHAKYTVLEVLGSHNYRLDTPGIHDVFHTNLLQRAATDPLPSQKWNDWQPPGLLTENNELEYEIEEIRNERMNHHRQELLVK</sequence>
<evidence type="ECO:0000256" key="1">
    <source>
        <dbReference type="SAM" id="MobiDB-lite"/>
    </source>
</evidence>